<keyword evidence="4" id="KW-0904">Protein phosphatase</keyword>
<dbReference type="InterPro" id="IPR029021">
    <property type="entry name" value="Prot-tyrosine_phosphatase-like"/>
</dbReference>
<dbReference type="AlphaFoldDB" id="C1BMK8"/>
<dbReference type="InterPro" id="IPR000387">
    <property type="entry name" value="Tyr_Pase_dom"/>
</dbReference>
<dbReference type="Gene3D" id="3.90.190.10">
    <property type="entry name" value="Protein tyrosine phosphatase superfamily"/>
    <property type="match status" value="1"/>
</dbReference>
<keyword evidence="3" id="KW-0378">Hydrolase</keyword>
<organism evidence="8">
    <name type="scientific">Caligus rogercresseyi</name>
    <name type="common">Sea louse</name>
    <dbReference type="NCBI Taxonomy" id="217165"/>
    <lineage>
        <taxon>Eukaryota</taxon>
        <taxon>Metazoa</taxon>
        <taxon>Ecdysozoa</taxon>
        <taxon>Arthropoda</taxon>
        <taxon>Crustacea</taxon>
        <taxon>Multicrustacea</taxon>
        <taxon>Hexanauplia</taxon>
        <taxon>Copepoda</taxon>
        <taxon>Siphonostomatoida</taxon>
        <taxon>Caligidae</taxon>
        <taxon>Caligus</taxon>
    </lineage>
</organism>
<dbReference type="InterPro" id="IPR016278">
    <property type="entry name" value="DUSP12"/>
</dbReference>
<accession>C1BMK8</accession>
<dbReference type="SMART" id="SM00404">
    <property type="entry name" value="PTPc_motif"/>
    <property type="match status" value="1"/>
</dbReference>
<evidence type="ECO:0000256" key="2">
    <source>
        <dbReference type="ARBA" id="ARBA00013064"/>
    </source>
</evidence>
<feature type="domain" description="Tyrosine specific protein phosphatases" evidence="7">
    <location>
        <begin position="60"/>
        <end position="124"/>
    </location>
</feature>
<name>C1BMK8_CALRO</name>
<dbReference type="InterPro" id="IPR020422">
    <property type="entry name" value="TYR_PHOSPHATASE_DUAL_dom"/>
</dbReference>
<protein>
    <recommendedName>
        <fullName evidence="2">protein-tyrosine-phosphatase</fullName>
        <ecNumber evidence="2">3.1.3.48</ecNumber>
    </recommendedName>
</protein>
<dbReference type="InterPro" id="IPR003595">
    <property type="entry name" value="Tyr_Pase_cat"/>
</dbReference>
<dbReference type="CDD" id="cd14498">
    <property type="entry name" value="DSP"/>
    <property type="match status" value="1"/>
</dbReference>
<feature type="domain" description="Tyrosine-protein phosphatase" evidence="6">
    <location>
        <begin position="5"/>
        <end position="143"/>
    </location>
</feature>
<dbReference type="PROSITE" id="PS50054">
    <property type="entry name" value="TYR_PHOSPHATASE_DUAL"/>
    <property type="match status" value="1"/>
</dbReference>
<gene>
    <name evidence="8" type="primary">DUS12</name>
</gene>
<dbReference type="InterPro" id="IPR016130">
    <property type="entry name" value="Tyr_Pase_AS"/>
</dbReference>
<sequence length="273" mass="30361">MCSSSYDLIIPGLYLGDRSSADNSTVLERLGVSALVSLDVTPPSTSLPQLVVRILDTEDEDLLSHLPSLVEFIDKRLKNVETVFVHCVYGVSRSASVVAAYLMQIQGLNLSESLSKIKNMRPSVEPNAGFMKQLSLYEDMNCTLQYNNPRLRLYKFLLNHSILPSEKQVDYKCKSCGRKLKFDILPHSNSEEMEWSRQAMASGEPCRLGIFIESIEGSFVDDKIKCPKCKAKLGRLSLSSRLSCSCGGSLPHGYWINLSLVDAVKSLDLSSLR</sequence>
<dbReference type="GO" id="GO:0008138">
    <property type="term" value="F:protein tyrosine/serine/threonine phosphatase activity"/>
    <property type="evidence" value="ECO:0007669"/>
    <property type="project" value="InterPro"/>
</dbReference>
<proteinExistence type="evidence at transcript level"/>
<dbReference type="EMBL" id="BT075837">
    <property type="protein sequence ID" value="ACO10261.1"/>
    <property type="molecule type" value="mRNA"/>
</dbReference>
<dbReference type="SMART" id="SM00195">
    <property type="entry name" value="DSPc"/>
    <property type="match status" value="1"/>
</dbReference>
<feature type="active site" description="Phosphocysteine intermediate" evidence="5">
    <location>
        <position position="87"/>
    </location>
</feature>
<evidence type="ECO:0000256" key="3">
    <source>
        <dbReference type="ARBA" id="ARBA00022801"/>
    </source>
</evidence>
<dbReference type="PROSITE" id="PS50056">
    <property type="entry name" value="TYR_PHOSPHATASE_2"/>
    <property type="match status" value="1"/>
</dbReference>
<reference evidence="8" key="1">
    <citation type="submission" date="2009-03" db="EMBL/GenBank/DDBJ databases">
        <title>Caligus rogercresseyi ESTs and full-length cDNAs.</title>
        <authorList>
            <person name="Yasuike M."/>
            <person name="von Schalburg K."/>
            <person name="Cooper G."/>
            <person name="Leong J."/>
            <person name="Jones S.R.M."/>
            <person name="Koop B.F."/>
        </authorList>
    </citation>
    <scope>NUCLEOTIDE SEQUENCE</scope>
    <source>
        <tissue evidence="8">Whole tissue</tissue>
    </source>
</reference>
<dbReference type="InterPro" id="IPR000340">
    <property type="entry name" value="Dual-sp_phosphatase_cat-dom"/>
</dbReference>
<dbReference type="PANTHER" id="PTHR45848">
    <property type="entry name" value="DUAL SPECIFICITY PROTEIN PHOSPHATASE 12 FAMILY MEMBER"/>
    <property type="match status" value="1"/>
</dbReference>
<dbReference type="GO" id="GO:0004725">
    <property type="term" value="F:protein tyrosine phosphatase activity"/>
    <property type="evidence" value="ECO:0007669"/>
    <property type="project" value="UniProtKB-EC"/>
</dbReference>
<evidence type="ECO:0000259" key="7">
    <source>
        <dbReference type="PROSITE" id="PS50056"/>
    </source>
</evidence>
<evidence type="ECO:0000256" key="1">
    <source>
        <dbReference type="ARBA" id="ARBA00008601"/>
    </source>
</evidence>
<dbReference type="PIRSF" id="PIRSF000941">
    <property type="entry name" value="DUSP12"/>
    <property type="match status" value="1"/>
</dbReference>
<dbReference type="PANTHER" id="PTHR45848:SF4">
    <property type="entry name" value="DUAL SPECIFICITY PROTEIN PHOSPHATASE 12"/>
    <property type="match status" value="1"/>
</dbReference>
<evidence type="ECO:0000313" key="8">
    <source>
        <dbReference type="EMBL" id="ACO10261.1"/>
    </source>
</evidence>
<evidence type="ECO:0000256" key="5">
    <source>
        <dbReference type="PIRSR" id="PIRSR000941-50"/>
    </source>
</evidence>
<comment type="similarity">
    <text evidence="1">Belongs to the protein-tyrosine phosphatase family. Non-receptor class dual specificity subfamily.</text>
</comment>
<evidence type="ECO:0000259" key="6">
    <source>
        <dbReference type="PROSITE" id="PS50054"/>
    </source>
</evidence>
<dbReference type="EC" id="3.1.3.48" evidence="2"/>
<dbReference type="Pfam" id="PF00782">
    <property type="entry name" value="DSPc"/>
    <property type="match status" value="1"/>
</dbReference>
<dbReference type="SUPFAM" id="SSF52799">
    <property type="entry name" value="(Phosphotyrosine protein) phosphatases II"/>
    <property type="match status" value="1"/>
</dbReference>
<dbReference type="PROSITE" id="PS00383">
    <property type="entry name" value="TYR_PHOSPHATASE_1"/>
    <property type="match status" value="1"/>
</dbReference>
<evidence type="ECO:0000256" key="4">
    <source>
        <dbReference type="ARBA" id="ARBA00022912"/>
    </source>
</evidence>